<gene>
    <name evidence="2" type="ORF">SNE25_22090</name>
</gene>
<dbReference type="InterPro" id="IPR041662">
    <property type="entry name" value="SusD-like_2"/>
</dbReference>
<sequence length="482" mass="53915">MKKFIYSLNTVLLLTLVSVSSCKKDFKELNTNPNTSDHALPQALLAPAIANVVEANMSRSQRVTNELMQVTVNMGDSDGKIFRYDIVKSEADYLWNNWYLQLANFKDVYEGGVATNSPAYQGIALICQAWVFSMLTDTYGDIPYFNALKAKDENLFTPAFDKQQAIYTDLFAKLENANKLLATAANVTGTSDPIFGGNVANWRKFGNSLYLRLLLRVSAKTEMNATAKIKEIVDTNSTGYPIMASNDDSAILKWSGTAPYVSPFATWRPADWYTPRLASFFVDNLNAWSDPRIGKWATQFDGEYAGVPSGYAIGQAPQGKSTLTTPLQKEPLLGNIMNYAELQFILAEAAAKGWITNKPAQTYYETGVTSAISMWGYALPANYLNFDLVKWNESYDLDKKMELIHKQKYYALFFTDLESWFEYRRTGHPVLPKGAGLENGGIMPARLNYPVYLQSTNGQNYNAAVATQGPDVISTQVWWQKQ</sequence>
<dbReference type="PROSITE" id="PS51257">
    <property type="entry name" value="PROKAR_LIPOPROTEIN"/>
    <property type="match status" value="1"/>
</dbReference>
<feature type="signal peptide" evidence="1">
    <location>
        <begin position="1"/>
        <end position="23"/>
    </location>
</feature>
<keyword evidence="2" id="KW-0449">Lipoprotein</keyword>
<evidence type="ECO:0000313" key="3">
    <source>
        <dbReference type="Proteomes" id="UP001324380"/>
    </source>
</evidence>
<dbReference type="Gene3D" id="1.25.40.390">
    <property type="match status" value="1"/>
</dbReference>
<dbReference type="Pfam" id="PF12771">
    <property type="entry name" value="SusD-like_2"/>
    <property type="match status" value="1"/>
</dbReference>
<dbReference type="Proteomes" id="UP001324380">
    <property type="component" value="Chromosome"/>
</dbReference>
<keyword evidence="1" id="KW-0732">Signal</keyword>
<evidence type="ECO:0000313" key="2">
    <source>
        <dbReference type="EMBL" id="WPU92013.1"/>
    </source>
</evidence>
<keyword evidence="3" id="KW-1185">Reference proteome</keyword>
<proteinExistence type="predicted"/>
<reference evidence="2 3" key="1">
    <citation type="submission" date="2023-11" db="EMBL/GenBank/DDBJ databases">
        <title>Analysis of the Genomes of Mucilaginibacter gossypii cycad 4 and M. sabulilitoris SNA2: microbes with the potential for plant growth promotion.</title>
        <authorList>
            <person name="Hirsch A.M."/>
            <person name="Humm E."/>
            <person name="Rubbi M."/>
            <person name="Del Vecchio G."/>
            <person name="Ha S.M."/>
            <person name="Pellegrini M."/>
            <person name="Gunsalus R.P."/>
        </authorList>
    </citation>
    <scope>NUCLEOTIDE SEQUENCE [LARGE SCALE GENOMIC DNA]</scope>
    <source>
        <strain evidence="2 3">SNA2</strain>
    </source>
</reference>
<evidence type="ECO:0000256" key="1">
    <source>
        <dbReference type="SAM" id="SignalP"/>
    </source>
</evidence>
<name>A0ABZ0TII1_9SPHI</name>
<dbReference type="SUPFAM" id="SSF48452">
    <property type="entry name" value="TPR-like"/>
    <property type="match status" value="1"/>
</dbReference>
<accession>A0ABZ0TII1</accession>
<organism evidence="2 3">
    <name type="scientific">Mucilaginibacter sabulilitoris</name>
    <dbReference type="NCBI Taxonomy" id="1173583"/>
    <lineage>
        <taxon>Bacteria</taxon>
        <taxon>Pseudomonadati</taxon>
        <taxon>Bacteroidota</taxon>
        <taxon>Sphingobacteriia</taxon>
        <taxon>Sphingobacteriales</taxon>
        <taxon>Sphingobacteriaceae</taxon>
        <taxon>Mucilaginibacter</taxon>
    </lineage>
</organism>
<dbReference type="RefSeq" id="WP_321561179.1">
    <property type="nucleotide sequence ID" value="NZ_CP139558.1"/>
</dbReference>
<feature type="chain" id="PRO_5045230530" evidence="1">
    <location>
        <begin position="24"/>
        <end position="482"/>
    </location>
</feature>
<dbReference type="EMBL" id="CP139558">
    <property type="protein sequence ID" value="WPU92013.1"/>
    <property type="molecule type" value="Genomic_DNA"/>
</dbReference>
<dbReference type="InterPro" id="IPR011990">
    <property type="entry name" value="TPR-like_helical_dom_sf"/>
</dbReference>
<protein>
    <submittedName>
        <fullName evidence="2">SusD/RagB family nutrient-binding outer membrane lipoprotein</fullName>
    </submittedName>
</protein>